<dbReference type="RefSeq" id="WP_160422475.1">
    <property type="nucleotide sequence ID" value="NZ_WSTA01000003.1"/>
</dbReference>
<accession>A0A6I4P1T1</accession>
<sequence length="149" mass="17123">MSDFDFLSGEWNVANRRLRQLFVGSDEWEEFPATSWARPLLDGVGNVDEMHCPTQGWSGASIRFQDQASGEWSIYWANSSTGRLFPPVVGRFTDGRGDFYGDDTHEGEPIRAHFTWSDITPVSARWQQEFSRDGGETWECNWVMEFTRA</sequence>
<evidence type="ECO:0000313" key="1">
    <source>
        <dbReference type="EMBL" id="MWB97197.1"/>
    </source>
</evidence>
<dbReference type="Proteomes" id="UP000438182">
    <property type="component" value="Unassembled WGS sequence"/>
</dbReference>
<comment type="caution">
    <text evidence="1">The sequence shown here is derived from an EMBL/GenBank/DDBJ whole genome shotgun (WGS) entry which is preliminary data.</text>
</comment>
<name>A0A6I4P1T1_9MICO</name>
<evidence type="ECO:0000313" key="2">
    <source>
        <dbReference type="Proteomes" id="UP000438182"/>
    </source>
</evidence>
<organism evidence="1 2">
    <name type="scientific">Agromyces seonyuensis</name>
    <dbReference type="NCBI Taxonomy" id="2662446"/>
    <lineage>
        <taxon>Bacteria</taxon>
        <taxon>Bacillati</taxon>
        <taxon>Actinomycetota</taxon>
        <taxon>Actinomycetes</taxon>
        <taxon>Micrococcales</taxon>
        <taxon>Microbacteriaceae</taxon>
        <taxon>Agromyces</taxon>
    </lineage>
</organism>
<protein>
    <recommendedName>
        <fullName evidence="3">DUF1579 domain-containing protein</fullName>
    </recommendedName>
</protein>
<keyword evidence="2" id="KW-1185">Reference proteome</keyword>
<dbReference type="EMBL" id="WSTA01000003">
    <property type="protein sequence ID" value="MWB97197.1"/>
    <property type="molecule type" value="Genomic_DNA"/>
</dbReference>
<proteinExistence type="predicted"/>
<dbReference type="AlphaFoldDB" id="A0A6I4P1T1"/>
<reference evidence="1 2" key="1">
    <citation type="submission" date="2019-12" db="EMBL/GenBank/DDBJ databases">
        <authorList>
            <person name="Kim Y.S."/>
        </authorList>
    </citation>
    <scope>NUCLEOTIDE SEQUENCE [LARGE SCALE GENOMIC DNA]</scope>
    <source>
        <strain evidence="1 2">MMS17-SY077</strain>
    </source>
</reference>
<evidence type="ECO:0008006" key="3">
    <source>
        <dbReference type="Google" id="ProtNLM"/>
    </source>
</evidence>
<gene>
    <name evidence="1" type="ORF">GB864_01285</name>
</gene>